<dbReference type="InterPro" id="IPR003591">
    <property type="entry name" value="Leu-rich_rpt_typical-subtyp"/>
</dbReference>
<dbReference type="PANTHER" id="PTHR24366">
    <property type="entry name" value="IG(IMMUNOGLOBULIN) AND LRR(LEUCINE RICH REPEAT) DOMAINS"/>
    <property type="match status" value="1"/>
</dbReference>
<evidence type="ECO:0000313" key="7">
    <source>
        <dbReference type="EMBL" id="PNF37635.1"/>
    </source>
</evidence>
<feature type="transmembrane region" description="Helical" evidence="4">
    <location>
        <begin position="313"/>
        <end position="337"/>
    </location>
</feature>
<evidence type="ECO:0000256" key="5">
    <source>
        <dbReference type="SAM" id="SignalP"/>
    </source>
</evidence>
<organism evidence="7 8">
    <name type="scientific">Cryptotermes secundus</name>
    <dbReference type="NCBI Taxonomy" id="105785"/>
    <lineage>
        <taxon>Eukaryota</taxon>
        <taxon>Metazoa</taxon>
        <taxon>Ecdysozoa</taxon>
        <taxon>Arthropoda</taxon>
        <taxon>Hexapoda</taxon>
        <taxon>Insecta</taxon>
        <taxon>Pterygota</taxon>
        <taxon>Neoptera</taxon>
        <taxon>Polyneoptera</taxon>
        <taxon>Dictyoptera</taxon>
        <taxon>Blattodea</taxon>
        <taxon>Blattoidea</taxon>
        <taxon>Termitoidae</taxon>
        <taxon>Kalotermitidae</taxon>
        <taxon>Cryptotermitinae</taxon>
        <taxon>Cryptotermes</taxon>
    </lineage>
</organism>
<dbReference type="PANTHER" id="PTHR24366:SF96">
    <property type="entry name" value="LEUCINE RICH REPEAT CONTAINING 53"/>
    <property type="match status" value="1"/>
</dbReference>
<keyword evidence="4" id="KW-0812">Transmembrane</keyword>
<dbReference type="InterPro" id="IPR000372">
    <property type="entry name" value="LRRNT"/>
</dbReference>
<feature type="domain" description="LRRNT" evidence="6">
    <location>
        <begin position="25"/>
        <end position="57"/>
    </location>
</feature>
<proteinExistence type="predicted"/>
<evidence type="ECO:0000313" key="8">
    <source>
        <dbReference type="Proteomes" id="UP000235965"/>
    </source>
</evidence>
<dbReference type="OrthoDB" id="694479at2759"/>
<dbReference type="Gene3D" id="3.80.10.10">
    <property type="entry name" value="Ribonuclease Inhibitor"/>
    <property type="match status" value="2"/>
</dbReference>
<dbReference type="InParanoid" id="A0A2J7R9X7"/>
<dbReference type="EMBL" id="NEVH01006580">
    <property type="protein sequence ID" value="PNF37634.1"/>
    <property type="molecule type" value="Genomic_DNA"/>
</dbReference>
<evidence type="ECO:0000256" key="1">
    <source>
        <dbReference type="ARBA" id="ARBA00022614"/>
    </source>
</evidence>
<evidence type="ECO:0000259" key="6">
    <source>
        <dbReference type="SMART" id="SM00013"/>
    </source>
</evidence>
<comment type="caution">
    <text evidence="7">The sequence shown here is derived from an EMBL/GenBank/DDBJ whole genome shotgun (WGS) entry which is preliminary data.</text>
</comment>
<name>A0A2J7R9X7_9NEOP</name>
<accession>A0A2J7R9X7</accession>
<evidence type="ECO:0000256" key="2">
    <source>
        <dbReference type="ARBA" id="ARBA00022729"/>
    </source>
</evidence>
<gene>
    <name evidence="7" type="ORF">B7P43_G11963</name>
</gene>
<feature type="signal peptide" evidence="5">
    <location>
        <begin position="1"/>
        <end position="24"/>
    </location>
</feature>
<feature type="chain" id="PRO_5014559428" description="LRRNT domain-containing protein" evidence="5">
    <location>
        <begin position="25"/>
        <end position="505"/>
    </location>
</feature>
<keyword evidence="1" id="KW-0433">Leucine-rich repeat</keyword>
<dbReference type="SMART" id="SM00369">
    <property type="entry name" value="LRR_TYP"/>
    <property type="match status" value="5"/>
</dbReference>
<dbReference type="AlphaFoldDB" id="A0A2J7R9X7"/>
<dbReference type="InterPro" id="IPR001611">
    <property type="entry name" value="Leu-rich_rpt"/>
</dbReference>
<dbReference type="PROSITE" id="PS51450">
    <property type="entry name" value="LRR"/>
    <property type="match status" value="2"/>
</dbReference>
<keyword evidence="4" id="KW-1133">Transmembrane helix</keyword>
<sequence length="505" mass="57032">MMETVLKCVTIATFLLLRYIPVAAECPQSCTCRSGEIKCRRASLTTVPSNLNTNTVVIDLSFNSISILTNSVFDNTPHLKTIVVSDNGIKMVEPEVFNGLQDLREIDLHNNNIDYIHPSLFQNNPNLSMLDLSCNDLEHLWLDFSYNTELKFLNLSVNMLKFEDLAIFRPLISLQVLDLSNNQMENMSGEVFDGMVDLKYLNVSGNPQLEYDCRLRTLWTLCYKQNITCITDDQQSFKMVDNLHCDTEEQLITMSLIDETDGFITTSENSIEGSVEEGSGMESTEIIEDNGTKEFNSTEKAFIQPTITTNGDWFLITIIVGSVFCVAVVIIVALICIRRYRNSRGETSGHLSRTNSIDYLNQEDQFSRKYKNARHDNVKNHNNYDRVSPEISNSVIQFKVGSTVAAEVVRVPSFKTRGVAAPLNLPEEIPLQETKFIIENKRDVCHLPIQPSTDSLSRSNQMFPYEQSETARVNGVRYGKYADGSTPDIQYAKPGKRNALTARLT</sequence>
<evidence type="ECO:0000256" key="3">
    <source>
        <dbReference type="ARBA" id="ARBA00022737"/>
    </source>
</evidence>
<dbReference type="SUPFAM" id="SSF52058">
    <property type="entry name" value="L domain-like"/>
    <property type="match status" value="1"/>
</dbReference>
<dbReference type="EMBL" id="NEVH01006580">
    <property type="protein sequence ID" value="PNF37635.1"/>
    <property type="molecule type" value="Genomic_DNA"/>
</dbReference>
<dbReference type="STRING" id="105785.A0A2J7R9X7"/>
<dbReference type="SMART" id="SM00013">
    <property type="entry name" value="LRRNT"/>
    <property type="match status" value="1"/>
</dbReference>
<dbReference type="Pfam" id="PF13855">
    <property type="entry name" value="LRR_8"/>
    <property type="match status" value="2"/>
</dbReference>
<keyword evidence="8" id="KW-1185">Reference proteome</keyword>
<keyword evidence="4" id="KW-0472">Membrane</keyword>
<dbReference type="InterPro" id="IPR032675">
    <property type="entry name" value="LRR_dom_sf"/>
</dbReference>
<keyword evidence="3" id="KW-0677">Repeat</keyword>
<evidence type="ECO:0000256" key="4">
    <source>
        <dbReference type="SAM" id="Phobius"/>
    </source>
</evidence>
<dbReference type="EMBL" id="NEVH01006580">
    <property type="protein sequence ID" value="PNF37633.1"/>
    <property type="molecule type" value="Genomic_DNA"/>
</dbReference>
<keyword evidence="2 5" id="KW-0732">Signal</keyword>
<dbReference type="Proteomes" id="UP000235965">
    <property type="component" value="Unassembled WGS sequence"/>
</dbReference>
<protein>
    <recommendedName>
        <fullName evidence="6">LRRNT domain-containing protein</fullName>
    </recommendedName>
</protein>
<reference evidence="7 8" key="1">
    <citation type="submission" date="2017-12" db="EMBL/GenBank/DDBJ databases">
        <title>Hemimetabolous genomes reveal molecular basis of termite eusociality.</title>
        <authorList>
            <person name="Harrison M.C."/>
            <person name="Jongepier E."/>
            <person name="Robertson H.M."/>
            <person name="Arning N."/>
            <person name="Bitard-Feildel T."/>
            <person name="Chao H."/>
            <person name="Childers C.P."/>
            <person name="Dinh H."/>
            <person name="Doddapaneni H."/>
            <person name="Dugan S."/>
            <person name="Gowin J."/>
            <person name="Greiner C."/>
            <person name="Han Y."/>
            <person name="Hu H."/>
            <person name="Hughes D.S.T."/>
            <person name="Huylmans A.-K."/>
            <person name="Kemena C."/>
            <person name="Kremer L.P.M."/>
            <person name="Lee S.L."/>
            <person name="Lopez-Ezquerra A."/>
            <person name="Mallet L."/>
            <person name="Monroy-Kuhn J.M."/>
            <person name="Moser A."/>
            <person name="Murali S.C."/>
            <person name="Muzny D.M."/>
            <person name="Otani S."/>
            <person name="Piulachs M.-D."/>
            <person name="Poelchau M."/>
            <person name="Qu J."/>
            <person name="Schaub F."/>
            <person name="Wada-Katsumata A."/>
            <person name="Worley K.C."/>
            <person name="Xie Q."/>
            <person name="Ylla G."/>
            <person name="Poulsen M."/>
            <person name="Gibbs R.A."/>
            <person name="Schal C."/>
            <person name="Richards S."/>
            <person name="Belles X."/>
            <person name="Korb J."/>
            <person name="Bornberg-Bauer E."/>
        </authorList>
    </citation>
    <scope>NUCLEOTIDE SEQUENCE [LARGE SCALE GENOMIC DNA]</scope>
    <source>
        <tissue evidence="7">Whole body</tissue>
    </source>
</reference>